<dbReference type="SUPFAM" id="SSF46689">
    <property type="entry name" value="Homeodomain-like"/>
    <property type="match status" value="1"/>
</dbReference>
<dbReference type="Pfam" id="PF00440">
    <property type="entry name" value="TetR_N"/>
    <property type="match status" value="1"/>
</dbReference>
<dbReference type="RefSeq" id="WP_245195540.1">
    <property type="nucleotide sequence ID" value="NZ_CP072611.1"/>
</dbReference>
<feature type="DNA-binding region" description="H-T-H motif" evidence="2">
    <location>
        <begin position="36"/>
        <end position="55"/>
    </location>
</feature>
<dbReference type="PROSITE" id="PS50977">
    <property type="entry name" value="HTH_TETR_2"/>
    <property type="match status" value="1"/>
</dbReference>
<protein>
    <submittedName>
        <fullName evidence="4">TetR/AcrR family transcriptional regulator</fullName>
    </submittedName>
</protein>
<reference evidence="5" key="1">
    <citation type="journal article" date="2019" name="Int. J. Syst. Evol. Microbiol.">
        <title>The Global Catalogue of Microorganisms (GCM) 10K type strain sequencing project: providing services to taxonomists for standard genome sequencing and annotation.</title>
        <authorList>
            <consortium name="The Broad Institute Genomics Platform"/>
            <consortium name="The Broad Institute Genome Sequencing Center for Infectious Disease"/>
            <person name="Wu L."/>
            <person name="Ma J."/>
        </authorList>
    </citation>
    <scope>NUCLEOTIDE SEQUENCE [LARGE SCALE GENOMIC DNA]</scope>
    <source>
        <strain evidence="5">ZS-35-S2</strain>
    </source>
</reference>
<dbReference type="PANTHER" id="PTHR30055">
    <property type="entry name" value="HTH-TYPE TRANSCRIPTIONAL REGULATOR RUTR"/>
    <property type="match status" value="1"/>
</dbReference>
<evidence type="ECO:0000256" key="1">
    <source>
        <dbReference type="ARBA" id="ARBA00023125"/>
    </source>
</evidence>
<accession>A0ABW5CJ48</accession>
<dbReference type="PRINTS" id="PR00455">
    <property type="entry name" value="HTHTETR"/>
</dbReference>
<organism evidence="4 5">
    <name type="scientific">Aureimonas populi</name>
    <dbReference type="NCBI Taxonomy" id="1701758"/>
    <lineage>
        <taxon>Bacteria</taxon>
        <taxon>Pseudomonadati</taxon>
        <taxon>Pseudomonadota</taxon>
        <taxon>Alphaproteobacteria</taxon>
        <taxon>Hyphomicrobiales</taxon>
        <taxon>Aurantimonadaceae</taxon>
        <taxon>Aureimonas</taxon>
    </lineage>
</organism>
<dbReference type="InterPro" id="IPR039536">
    <property type="entry name" value="TetR_C_Proteobacteria"/>
</dbReference>
<dbReference type="Proteomes" id="UP001597371">
    <property type="component" value="Unassembled WGS sequence"/>
</dbReference>
<dbReference type="InterPro" id="IPR001647">
    <property type="entry name" value="HTH_TetR"/>
</dbReference>
<dbReference type="Gene3D" id="1.10.357.10">
    <property type="entry name" value="Tetracycline Repressor, domain 2"/>
    <property type="match status" value="1"/>
</dbReference>
<dbReference type="InterPro" id="IPR009057">
    <property type="entry name" value="Homeodomain-like_sf"/>
</dbReference>
<evidence type="ECO:0000313" key="5">
    <source>
        <dbReference type="Proteomes" id="UP001597371"/>
    </source>
</evidence>
<gene>
    <name evidence="4" type="ORF">ACFSKQ_07555</name>
</gene>
<sequence length="224" mass="24388">MASLRTEDRVEEWSKRQGEVLDAALELLVSSGSGLTMNAVARRANCSKETLYKWFGGRDGLLTATVQRQASKVRAVPAQEGGCERQALMASLERFASDWLKTIAGETSVALNRLAVGQAGSAKRDLGAVVLHNGPFAMQRRLSPLLEAAREGGLLAFDDAEAAFRTFFGLVVRDMQIRLLLGERPAPEPRALEAQARHATEQFMSLYGAQDQSGPKSASLKERK</sequence>
<dbReference type="PANTHER" id="PTHR30055:SF146">
    <property type="entry name" value="HTH-TYPE TRANSCRIPTIONAL DUAL REGULATOR CECR"/>
    <property type="match status" value="1"/>
</dbReference>
<proteinExistence type="predicted"/>
<evidence type="ECO:0000259" key="3">
    <source>
        <dbReference type="PROSITE" id="PS50977"/>
    </source>
</evidence>
<keyword evidence="1 2" id="KW-0238">DNA-binding</keyword>
<evidence type="ECO:0000313" key="4">
    <source>
        <dbReference type="EMBL" id="MFD2237320.1"/>
    </source>
</evidence>
<dbReference type="Pfam" id="PF14246">
    <property type="entry name" value="TetR_C_7"/>
    <property type="match status" value="1"/>
</dbReference>
<evidence type="ECO:0000256" key="2">
    <source>
        <dbReference type="PROSITE-ProRule" id="PRU00335"/>
    </source>
</evidence>
<comment type="caution">
    <text evidence="4">The sequence shown here is derived from an EMBL/GenBank/DDBJ whole genome shotgun (WGS) entry which is preliminary data.</text>
</comment>
<dbReference type="InterPro" id="IPR050109">
    <property type="entry name" value="HTH-type_TetR-like_transc_reg"/>
</dbReference>
<name>A0ABW5CJ48_9HYPH</name>
<keyword evidence="5" id="KW-1185">Reference proteome</keyword>
<feature type="domain" description="HTH tetR-type" evidence="3">
    <location>
        <begin position="14"/>
        <end position="73"/>
    </location>
</feature>
<dbReference type="Gene3D" id="1.10.10.60">
    <property type="entry name" value="Homeodomain-like"/>
    <property type="match status" value="1"/>
</dbReference>
<dbReference type="EMBL" id="JBHUIJ010000008">
    <property type="protein sequence ID" value="MFD2237320.1"/>
    <property type="molecule type" value="Genomic_DNA"/>
</dbReference>